<organism evidence="3 4">
    <name type="scientific">Sorangium cellulosum</name>
    <name type="common">Polyangium cellulosum</name>
    <dbReference type="NCBI Taxonomy" id="56"/>
    <lineage>
        <taxon>Bacteria</taxon>
        <taxon>Pseudomonadati</taxon>
        <taxon>Myxococcota</taxon>
        <taxon>Polyangia</taxon>
        <taxon>Polyangiales</taxon>
        <taxon>Polyangiaceae</taxon>
        <taxon>Sorangium</taxon>
    </lineage>
</organism>
<dbReference type="Pfam" id="PF03551">
    <property type="entry name" value="PadR"/>
    <property type="match status" value="1"/>
</dbReference>
<dbReference type="PANTHER" id="PTHR43252:SF7">
    <property type="entry name" value="TRANSCRIPTIONAL REGULATOR YQJI"/>
    <property type="match status" value="1"/>
</dbReference>
<protein>
    <submittedName>
        <fullName evidence="3">PadR family transcriptional regulator</fullName>
    </submittedName>
</protein>
<dbReference type="Gene3D" id="1.10.10.10">
    <property type="entry name" value="Winged helix-like DNA-binding domain superfamily/Winged helix DNA-binding domain"/>
    <property type="match status" value="1"/>
</dbReference>
<sequence length="212" mass="23938">MFWGCDHHHHGHHHHAGPRGPRGGPFGRGRAGLGGGPPGWWGDWFGGPPLRADRGGVRYLVLDVLAERARHGYEVIQAIEQRSGDAYRPSPGVIYPTLQMLEELGHARVNEADGRKVYEITDAGREDLKANREYVDEFYERFAETSWERFAEDFGDVMKRVGSLMKLLRHAMRRGRLTPAVLARTVKILDKAAADIEELLDEDPEKRAGRRP</sequence>
<dbReference type="EMBL" id="JEMA01000895">
    <property type="protein sequence ID" value="KYF64725.1"/>
    <property type="molecule type" value="Genomic_DNA"/>
</dbReference>
<dbReference type="Proteomes" id="UP000075260">
    <property type="component" value="Unassembled WGS sequence"/>
</dbReference>
<dbReference type="OrthoDB" id="9814826at2"/>
<comment type="caution">
    <text evidence="3">The sequence shown here is derived from an EMBL/GenBank/DDBJ whole genome shotgun (WGS) entry which is preliminary data.</text>
</comment>
<accession>A0A150Q9S0</accession>
<dbReference type="RefSeq" id="WP_061611532.1">
    <property type="nucleotide sequence ID" value="NZ_JEMA01000895.1"/>
</dbReference>
<evidence type="ECO:0000313" key="4">
    <source>
        <dbReference type="Proteomes" id="UP000075260"/>
    </source>
</evidence>
<dbReference type="SUPFAM" id="SSF46785">
    <property type="entry name" value="Winged helix' DNA-binding domain"/>
    <property type="match status" value="1"/>
</dbReference>
<dbReference type="InterPro" id="IPR005149">
    <property type="entry name" value="Tscrpt_reg_PadR_N"/>
</dbReference>
<evidence type="ECO:0000256" key="1">
    <source>
        <dbReference type="SAM" id="MobiDB-lite"/>
    </source>
</evidence>
<feature type="compositionally biased region" description="Gly residues" evidence="1">
    <location>
        <begin position="20"/>
        <end position="32"/>
    </location>
</feature>
<dbReference type="AlphaFoldDB" id="A0A150Q9S0"/>
<feature type="compositionally biased region" description="Basic residues" evidence="1">
    <location>
        <begin position="7"/>
        <end position="17"/>
    </location>
</feature>
<feature type="domain" description="Transcription regulator PadR N-terminal" evidence="2">
    <location>
        <begin position="61"/>
        <end position="129"/>
    </location>
</feature>
<proteinExistence type="predicted"/>
<dbReference type="PANTHER" id="PTHR43252">
    <property type="entry name" value="TRANSCRIPTIONAL REGULATOR YQJI"/>
    <property type="match status" value="1"/>
</dbReference>
<dbReference type="InterPro" id="IPR036390">
    <property type="entry name" value="WH_DNA-bd_sf"/>
</dbReference>
<evidence type="ECO:0000259" key="2">
    <source>
        <dbReference type="Pfam" id="PF03551"/>
    </source>
</evidence>
<gene>
    <name evidence="3" type="ORF">BE15_08365</name>
</gene>
<evidence type="ECO:0000313" key="3">
    <source>
        <dbReference type="EMBL" id="KYF64725.1"/>
    </source>
</evidence>
<name>A0A150Q9S0_SORCE</name>
<dbReference type="InterPro" id="IPR036388">
    <property type="entry name" value="WH-like_DNA-bd_sf"/>
</dbReference>
<reference evidence="3 4" key="1">
    <citation type="submission" date="2014-02" db="EMBL/GenBank/DDBJ databases">
        <title>The small core and large imbalanced accessory genome model reveals a collaborative survival strategy of Sorangium cellulosum strains in nature.</title>
        <authorList>
            <person name="Han K."/>
            <person name="Peng R."/>
            <person name="Blom J."/>
            <person name="Li Y.-Z."/>
        </authorList>
    </citation>
    <scope>NUCLEOTIDE SEQUENCE [LARGE SCALE GENOMIC DNA]</scope>
    <source>
        <strain evidence="3 4">So0008-312</strain>
    </source>
</reference>
<feature type="region of interest" description="Disordered" evidence="1">
    <location>
        <begin position="1"/>
        <end position="32"/>
    </location>
</feature>